<reference evidence="1" key="1">
    <citation type="submission" date="2019-09" db="EMBL/GenBank/DDBJ databases">
        <authorList>
            <person name="Rodrigo-Torres L."/>
            <person name="Arahal R. D."/>
            <person name="Lucena T."/>
        </authorList>
    </citation>
    <scope>NUCLEOTIDE SEQUENCE</scope>
    <source>
        <strain evidence="1">ISS653</strain>
    </source>
</reference>
<accession>A0AC61Y581</accession>
<dbReference type="EMBL" id="CABVMM010000001">
    <property type="protein sequence ID" value="VVU99002.1"/>
    <property type="molecule type" value="Genomic_DNA"/>
</dbReference>
<organism evidence="1 2">
    <name type="scientific">Mesonia oceanica</name>
    <dbReference type="NCBI Taxonomy" id="2687242"/>
    <lineage>
        <taxon>Bacteria</taxon>
        <taxon>Pseudomonadati</taxon>
        <taxon>Bacteroidota</taxon>
        <taxon>Flavobacteriia</taxon>
        <taxon>Flavobacteriales</taxon>
        <taxon>Flavobacteriaceae</taxon>
        <taxon>Mesonia</taxon>
    </lineage>
</organism>
<gene>
    <name evidence="1" type="ORF">FVB9532_00251</name>
</gene>
<keyword evidence="2" id="KW-1185">Reference proteome</keyword>
<evidence type="ECO:0000313" key="2">
    <source>
        <dbReference type="Proteomes" id="UP000356253"/>
    </source>
</evidence>
<evidence type="ECO:0000313" key="1">
    <source>
        <dbReference type="EMBL" id="VVU99002.1"/>
    </source>
</evidence>
<protein>
    <submittedName>
        <fullName evidence="1">Uncharacterized protein</fullName>
    </submittedName>
</protein>
<comment type="caution">
    <text evidence="1">The sequence shown here is derived from an EMBL/GenBank/DDBJ whole genome shotgun (WGS) entry which is preliminary data.</text>
</comment>
<name>A0AC61Y581_9FLAO</name>
<proteinExistence type="predicted"/>
<sequence length="141" mass="16181">MKKILLLILVVFCSRLTNAQHQNDATATQQIETPVIVVKLPEGESYRWKNYCLTFTKMLADSRCPKDVTCIWQGEAKVEISLKRDGKLVDSQEIVLNHPEENGTSFTLGEKPFRVYALMPYPTKKTKTEGNIDYYLRVEIP</sequence>
<dbReference type="Proteomes" id="UP000356253">
    <property type="component" value="Unassembled WGS sequence"/>
</dbReference>